<sequence length="321" mass="34882">MVIGMSLGAIVGLSLPAADPTTHLHSAVVTNVPTVATIAAAPTTIRPLAVRSVPSGPEVELVDRMPMADADDQFQPTMTRATMNLPWLAGVAALGAAAGVLLSKLTAPQKPPMALASVAGHRSMALNATAVEPPMPPMNCRYVDVNEPGYRVLGKTDIPLPISRSDLVNSVQGWAMNELREKLEENHEGFKLLVDFEADQITEAENYSLTLRFLAPTGEYIVIEYCLDNQEIEAQRTIEGFLVESGNEQPHFKDAQGNVDPRTIAMYGSETTQKGRQFIVRRKESVMADCLRPMVAESLSELGLALNRYYAFGTLFLEDTL</sequence>
<protein>
    <submittedName>
        <fullName evidence="1">Uncharacterized protein</fullName>
    </submittedName>
</protein>
<proteinExistence type="predicted"/>
<dbReference type="EMBL" id="HBJA01103261">
    <property type="protein sequence ID" value="CAE0824394.1"/>
    <property type="molecule type" value="Transcribed_RNA"/>
</dbReference>
<reference evidence="1" key="1">
    <citation type="submission" date="2021-01" db="EMBL/GenBank/DDBJ databases">
        <authorList>
            <person name="Corre E."/>
            <person name="Pelletier E."/>
            <person name="Niang G."/>
            <person name="Scheremetjew M."/>
            <person name="Finn R."/>
            <person name="Kale V."/>
            <person name="Holt S."/>
            <person name="Cochrane G."/>
            <person name="Meng A."/>
            <person name="Brown T."/>
            <person name="Cohen L."/>
        </authorList>
    </citation>
    <scope>NUCLEOTIDE SEQUENCE</scope>
    <source>
        <strain evidence="1">CCMP1594</strain>
    </source>
</reference>
<organism evidence="1">
    <name type="scientific">Eutreptiella gymnastica</name>
    <dbReference type="NCBI Taxonomy" id="73025"/>
    <lineage>
        <taxon>Eukaryota</taxon>
        <taxon>Discoba</taxon>
        <taxon>Euglenozoa</taxon>
        <taxon>Euglenida</taxon>
        <taxon>Spirocuta</taxon>
        <taxon>Euglenophyceae</taxon>
        <taxon>Eutreptiales</taxon>
        <taxon>Eutreptiaceae</taxon>
        <taxon>Eutreptiella</taxon>
    </lineage>
</organism>
<dbReference type="AlphaFoldDB" id="A0A7S4G3S8"/>
<gene>
    <name evidence="1" type="ORF">EGYM00163_LOCUS35601</name>
</gene>
<accession>A0A7S4G3S8</accession>
<name>A0A7S4G3S8_9EUGL</name>
<evidence type="ECO:0000313" key="1">
    <source>
        <dbReference type="EMBL" id="CAE0824394.1"/>
    </source>
</evidence>